<evidence type="ECO:0000313" key="2">
    <source>
        <dbReference type="EMBL" id="CAF1405028.1"/>
    </source>
</evidence>
<comment type="caution">
    <text evidence="2">The sequence shown here is derived from an EMBL/GenBank/DDBJ whole genome shotgun (WGS) entry which is preliminary data.</text>
</comment>
<dbReference type="Proteomes" id="UP000663852">
    <property type="component" value="Unassembled WGS sequence"/>
</dbReference>
<sequence>MVLSKKTIQVARVDRHRAPVSSFVDKQNVTVRHSQSRPTIRKIHRKHHRSLSQDQVALLRKRQAQRVEPLFK</sequence>
<protein>
    <submittedName>
        <fullName evidence="2">Uncharacterized protein</fullName>
    </submittedName>
</protein>
<evidence type="ECO:0000313" key="3">
    <source>
        <dbReference type="Proteomes" id="UP000663852"/>
    </source>
</evidence>
<name>A0A815LD16_ADIRI</name>
<dbReference type="AlphaFoldDB" id="A0A815LD16"/>
<organism evidence="2 3">
    <name type="scientific">Adineta ricciae</name>
    <name type="common">Rotifer</name>
    <dbReference type="NCBI Taxonomy" id="249248"/>
    <lineage>
        <taxon>Eukaryota</taxon>
        <taxon>Metazoa</taxon>
        <taxon>Spiralia</taxon>
        <taxon>Gnathifera</taxon>
        <taxon>Rotifera</taxon>
        <taxon>Eurotatoria</taxon>
        <taxon>Bdelloidea</taxon>
        <taxon>Adinetida</taxon>
        <taxon>Adinetidae</taxon>
        <taxon>Adineta</taxon>
    </lineage>
</organism>
<evidence type="ECO:0000256" key="1">
    <source>
        <dbReference type="SAM" id="MobiDB-lite"/>
    </source>
</evidence>
<gene>
    <name evidence="2" type="ORF">EDS130_LOCUS36293</name>
</gene>
<dbReference type="EMBL" id="CAJNOJ010000334">
    <property type="protein sequence ID" value="CAF1405028.1"/>
    <property type="molecule type" value="Genomic_DNA"/>
</dbReference>
<feature type="compositionally biased region" description="Polar residues" evidence="1">
    <location>
        <begin position="29"/>
        <end position="38"/>
    </location>
</feature>
<accession>A0A815LD16</accession>
<reference evidence="2" key="1">
    <citation type="submission" date="2021-02" db="EMBL/GenBank/DDBJ databases">
        <authorList>
            <person name="Nowell W R."/>
        </authorList>
    </citation>
    <scope>NUCLEOTIDE SEQUENCE</scope>
</reference>
<feature type="region of interest" description="Disordered" evidence="1">
    <location>
        <begin position="29"/>
        <end position="55"/>
    </location>
</feature>
<feature type="compositionally biased region" description="Basic residues" evidence="1">
    <location>
        <begin position="39"/>
        <end position="50"/>
    </location>
</feature>
<proteinExistence type="predicted"/>